<dbReference type="Gene3D" id="1.20.1080.10">
    <property type="entry name" value="Glycerol uptake facilitator protein"/>
    <property type="match status" value="1"/>
</dbReference>
<name>A0AAP0QER6_9ROSI</name>
<dbReference type="Pfam" id="PF00230">
    <property type="entry name" value="MIP"/>
    <property type="match status" value="1"/>
</dbReference>
<feature type="transmembrane region" description="Helical" evidence="6">
    <location>
        <begin position="106"/>
        <end position="125"/>
    </location>
</feature>
<dbReference type="InterPro" id="IPR000425">
    <property type="entry name" value="MIP"/>
</dbReference>
<accession>A0AAP0QER6</accession>
<keyword evidence="2 5" id="KW-0812">Transmembrane</keyword>
<evidence type="ECO:0000256" key="5">
    <source>
        <dbReference type="RuleBase" id="RU000477"/>
    </source>
</evidence>
<dbReference type="EMBL" id="JBCGBO010000025">
    <property type="protein sequence ID" value="KAK9177306.1"/>
    <property type="molecule type" value="Genomic_DNA"/>
</dbReference>
<proteinExistence type="inferred from homology"/>
<keyword evidence="3 6" id="KW-1133">Transmembrane helix</keyword>
<gene>
    <name evidence="7" type="ORF">WN944_029327</name>
</gene>
<comment type="caution">
    <text evidence="7">The sequence shown here is derived from an EMBL/GenBank/DDBJ whole genome shotgun (WGS) entry which is preliminary data.</text>
</comment>
<comment type="subcellular location">
    <subcellularLocation>
        <location evidence="1">Membrane</location>
        <topology evidence="1">Multi-pass membrane protein</topology>
    </subcellularLocation>
</comment>
<evidence type="ECO:0000313" key="7">
    <source>
        <dbReference type="EMBL" id="KAK9177306.1"/>
    </source>
</evidence>
<feature type="transmembrane region" description="Helical" evidence="6">
    <location>
        <begin position="293"/>
        <end position="312"/>
    </location>
</feature>
<evidence type="ECO:0008006" key="9">
    <source>
        <dbReference type="Google" id="ProtNLM"/>
    </source>
</evidence>
<dbReference type="Proteomes" id="UP001428341">
    <property type="component" value="Unassembled WGS sequence"/>
</dbReference>
<dbReference type="AlphaFoldDB" id="A0AAP0QER6"/>
<evidence type="ECO:0000256" key="3">
    <source>
        <dbReference type="ARBA" id="ARBA00022989"/>
    </source>
</evidence>
<keyword evidence="4 6" id="KW-0472">Membrane</keyword>
<dbReference type="GO" id="GO:0015267">
    <property type="term" value="F:channel activity"/>
    <property type="evidence" value="ECO:0007669"/>
    <property type="project" value="InterPro"/>
</dbReference>
<evidence type="ECO:0000313" key="8">
    <source>
        <dbReference type="Proteomes" id="UP001428341"/>
    </source>
</evidence>
<organism evidence="7 8">
    <name type="scientific">Citrus x changshan-huyou</name>
    <dbReference type="NCBI Taxonomy" id="2935761"/>
    <lineage>
        <taxon>Eukaryota</taxon>
        <taxon>Viridiplantae</taxon>
        <taxon>Streptophyta</taxon>
        <taxon>Embryophyta</taxon>
        <taxon>Tracheophyta</taxon>
        <taxon>Spermatophyta</taxon>
        <taxon>Magnoliopsida</taxon>
        <taxon>eudicotyledons</taxon>
        <taxon>Gunneridae</taxon>
        <taxon>Pentapetalae</taxon>
        <taxon>rosids</taxon>
        <taxon>malvids</taxon>
        <taxon>Sapindales</taxon>
        <taxon>Rutaceae</taxon>
        <taxon>Aurantioideae</taxon>
        <taxon>Citrus</taxon>
    </lineage>
</organism>
<feature type="transmembrane region" description="Helical" evidence="6">
    <location>
        <begin position="237"/>
        <end position="257"/>
    </location>
</feature>
<protein>
    <recommendedName>
        <fullName evidence="9">Aquaporin AQPAn.G-like</fullName>
    </recommendedName>
</protein>
<reference evidence="7 8" key="1">
    <citation type="submission" date="2024-05" db="EMBL/GenBank/DDBJ databases">
        <title>Haplotype-resolved chromosome-level genome assembly of Huyou (Citrus changshanensis).</title>
        <authorList>
            <person name="Miao C."/>
            <person name="Chen W."/>
            <person name="Wu Y."/>
            <person name="Wang L."/>
            <person name="Zhao S."/>
            <person name="Grierson D."/>
            <person name="Xu C."/>
            <person name="Chen K."/>
        </authorList>
    </citation>
    <scope>NUCLEOTIDE SEQUENCE [LARGE SCALE GENOMIC DNA]</scope>
    <source>
        <strain evidence="7">01-14</strain>
        <tissue evidence="7">Leaf</tissue>
    </source>
</reference>
<dbReference type="SUPFAM" id="SSF81338">
    <property type="entry name" value="Aquaporin-like"/>
    <property type="match status" value="1"/>
</dbReference>
<evidence type="ECO:0000256" key="2">
    <source>
        <dbReference type="ARBA" id="ARBA00022692"/>
    </source>
</evidence>
<sequence length="322" mass="34678">MAANSELAGDIEGEYSGNRVQPFATPKQLLAFVPNKIFKQFCRQEQRLMDEEKRQNPSTWKKILGFEDIFSVKVWRASMAELLGTAVLVFALDTIVISSIQTDTKTPNLVMSTLVAIIITILLIATFPISGGHINPLVSFAAALTGITSFTRAAIYILAQCVGGIFGALALEAVVTKKIAHNFSLGGCTLNVVVPGPDGPVEIGLGTRQALWLEIICSFVFLFASVWMAFDSRQAKALGRVTVCIVIGTVLGLLVFVSTTVTAQKGYAGAGLNPARCLGPALVRGGHLWDRHWVFWAGPAIACVAFALYTKLIPSQNLHTIK</sequence>
<dbReference type="PANTHER" id="PTHR47002:SF4">
    <property type="entry name" value="AQUAPORIN AQPAN.G-LIKE"/>
    <property type="match status" value="1"/>
</dbReference>
<comment type="similarity">
    <text evidence="5">Belongs to the MIP/aquaporin (TC 1.A.8) family.</text>
</comment>
<dbReference type="InterPro" id="IPR023271">
    <property type="entry name" value="Aquaporin-like"/>
</dbReference>
<dbReference type="PRINTS" id="PR00783">
    <property type="entry name" value="MINTRINSICP"/>
</dbReference>
<feature type="transmembrane region" description="Helical" evidence="6">
    <location>
        <begin position="210"/>
        <end position="230"/>
    </location>
</feature>
<evidence type="ECO:0000256" key="4">
    <source>
        <dbReference type="ARBA" id="ARBA00023136"/>
    </source>
</evidence>
<dbReference type="PANTHER" id="PTHR47002">
    <property type="entry name" value="AQUAPORIN-LIKE"/>
    <property type="match status" value="1"/>
</dbReference>
<dbReference type="GO" id="GO:0016020">
    <property type="term" value="C:membrane"/>
    <property type="evidence" value="ECO:0007669"/>
    <property type="project" value="UniProtKB-SubCell"/>
</dbReference>
<keyword evidence="5" id="KW-0813">Transport</keyword>
<evidence type="ECO:0000256" key="1">
    <source>
        <dbReference type="ARBA" id="ARBA00004141"/>
    </source>
</evidence>
<evidence type="ECO:0000256" key="6">
    <source>
        <dbReference type="SAM" id="Phobius"/>
    </source>
</evidence>
<keyword evidence="8" id="KW-1185">Reference proteome</keyword>
<feature type="transmembrane region" description="Helical" evidence="6">
    <location>
        <begin position="82"/>
        <end position="100"/>
    </location>
</feature>